<keyword evidence="2" id="KW-0460">Magnesium</keyword>
<dbReference type="PROSITE" id="PS00444">
    <property type="entry name" value="POLYPRENYL_SYNTHASE_2"/>
    <property type="match status" value="1"/>
</dbReference>
<keyword evidence="1" id="KW-0479">Metal-binding</keyword>
<evidence type="ECO:0000256" key="1">
    <source>
        <dbReference type="ARBA" id="ARBA00022723"/>
    </source>
</evidence>
<dbReference type="EMBL" id="JBBDHD010000068">
    <property type="protein sequence ID" value="MFH7598043.1"/>
    <property type="molecule type" value="Genomic_DNA"/>
</dbReference>
<dbReference type="InterPro" id="IPR033749">
    <property type="entry name" value="Polyprenyl_synt_CS"/>
</dbReference>
<gene>
    <name evidence="3" type="ORF">WDV06_23520</name>
</gene>
<keyword evidence="4" id="KW-1185">Reference proteome</keyword>
<evidence type="ECO:0000313" key="3">
    <source>
        <dbReference type="EMBL" id="MFH7598043.1"/>
    </source>
</evidence>
<dbReference type="Gene3D" id="1.10.600.10">
    <property type="entry name" value="Farnesyl Diphosphate Synthase"/>
    <property type="match status" value="1"/>
</dbReference>
<sequence>MTITRYKTAKCTVERPLHIGCPLGEGATRLAEALSASALPLGEAFQLRDDLLGVFGDPNEPGKS</sequence>
<dbReference type="InterPro" id="IPR008949">
    <property type="entry name" value="Isoprenoid_synthase_dom_sf"/>
</dbReference>
<name>A0ABW7PI08_9ACTN</name>
<dbReference type="Proteomes" id="UP001610631">
    <property type="component" value="Unassembled WGS sequence"/>
</dbReference>
<comment type="caution">
    <text evidence="3">The sequence shown here is derived from an EMBL/GenBank/DDBJ whole genome shotgun (WGS) entry which is preliminary data.</text>
</comment>
<dbReference type="InterPro" id="IPR000092">
    <property type="entry name" value="Polyprenyl_synt"/>
</dbReference>
<reference evidence="3 4" key="1">
    <citation type="submission" date="2024-03" db="EMBL/GenBank/DDBJ databases">
        <title>Whole genome sequencing of Streptomyces racemochromogenes, to identify antimicrobial biosynthetic gene clusters.</title>
        <authorList>
            <person name="Suryawanshi P."/>
            <person name="Krishnaraj P.U."/>
            <person name="Arun Y.P."/>
            <person name="Suryawanshi M.P."/>
            <person name="Rakshit O."/>
        </authorList>
    </citation>
    <scope>NUCLEOTIDE SEQUENCE [LARGE SCALE GENOMIC DNA]</scope>
    <source>
        <strain evidence="3 4">AUDT626</strain>
    </source>
</reference>
<organism evidence="3 4">
    <name type="scientific">Streptomyces racemochromogenes</name>
    <dbReference type="NCBI Taxonomy" id="67353"/>
    <lineage>
        <taxon>Bacteria</taxon>
        <taxon>Bacillati</taxon>
        <taxon>Actinomycetota</taxon>
        <taxon>Actinomycetes</taxon>
        <taxon>Kitasatosporales</taxon>
        <taxon>Streptomycetaceae</taxon>
        <taxon>Streptomyces</taxon>
    </lineage>
</organism>
<proteinExistence type="predicted"/>
<evidence type="ECO:0000313" key="4">
    <source>
        <dbReference type="Proteomes" id="UP001610631"/>
    </source>
</evidence>
<evidence type="ECO:0000256" key="2">
    <source>
        <dbReference type="ARBA" id="ARBA00022842"/>
    </source>
</evidence>
<protein>
    <submittedName>
        <fullName evidence="3">Polyprenyl synthetase family protein</fullName>
    </submittedName>
</protein>
<accession>A0ABW7PI08</accession>
<dbReference type="SUPFAM" id="SSF48576">
    <property type="entry name" value="Terpenoid synthases"/>
    <property type="match status" value="1"/>
</dbReference>
<dbReference type="Pfam" id="PF00348">
    <property type="entry name" value="polyprenyl_synt"/>
    <property type="match status" value="1"/>
</dbReference>